<accession>A0AAE1Q558</accession>
<keyword evidence="1" id="KW-0472">Membrane</keyword>
<protein>
    <submittedName>
        <fullName evidence="2">Uncharacterized protein</fullName>
    </submittedName>
</protein>
<keyword evidence="1" id="KW-1133">Transmembrane helix</keyword>
<feature type="transmembrane region" description="Helical" evidence="1">
    <location>
        <begin position="6"/>
        <end position="25"/>
    </location>
</feature>
<organism evidence="2 3">
    <name type="scientific">Petrolisthes manimaculis</name>
    <dbReference type="NCBI Taxonomy" id="1843537"/>
    <lineage>
        <taxon>Eukaryota</taxon>
        <taxon>Metazoa</taxon>
        <taxon>Ecdysozoa</taxon>
        <taxon>Arthropoda</taxon>
        <taxon>Crustacea</taxon>
        <taxon>Multicrustacea</taxon>
        <taxon>Malacostraca</taxon>
        <taxon>Eumalacostraca</taxon>
        <taxon>Eucarida</taxon>
        <taxon>Decapoda</taxon>
        <taxon>Pleocyemata</taxon>
        <taxon>Anomura</taxon>
        <taxon>Galatheoidea</taxon>
        <taxon>Porcellanidae</taxon>
        <taxon>Petrolisthes</taxon>
    </lineage>
</organism>
<reference evidence="2" key="1">
    <citation type="submission" date="2023-11" db="EMBL/GenBank/DDBJ databases">
        <title>Genome assemblies of two species of porcelain crab, Petrolisthes cinctipes and Petrolisthes manimaculis (Anomura: Porcellanidae).</title>
        <authorList>
            <person name="Angst P."/>
        </authorList>
    </citation>
    <scope>NUCLEOTIDE SEQUENCE</scope>
    <source>
        <strain evidence="2">PB745_02</strain>
        <tissue evidence="2">Gill</tissue>
    </source>
</reference>
<evidence type="ECO:0000313" key="3">
    <source>
        <dbReference type="Proteomes" id="UP001292094"/>
    </source>
</evidence>
<sequence length="32" mass="3891">MVLLWQYSSIFIIIFNNVFYIRSLFSYGKITI</sequence>
<dbReference type="EMBL" id="JAWZYT010000696">
    <property type="protein sequence ID" value="KAK4320078.1"/>
    <property type="molecule type" value="Genomic_DNA"/>
</dbReference>
<proteinExistence type="predicted"/>
<evidence type="ECO:0000256" key="1">
    <source>
        <dbReference type="SAM" id="Phobius"/>
    </source>
</evidence>
<dbReference type="Proteomes" id="UP001292094">
    <property type="component" value="Unassembled WGS sequence"/>
</dbReference>
<name>A0AAE1Q558_9EUCA</name>
<evidence type="ECO:0000313" key="2">
    <source>
        <dbReference type="EMBL" id="KAK4320078.1"/>
    </source>
</evidence>
<dbReference type="AlphaFoldDB" id="A0AAE1Q558"/>
<gene>
    <name evidence="2" type="ORF">Pmani_009044</name>
</gene>
<keyword evidence="3" id="KW-1185">Reference proteome</keyword>
<comment type="caution">
    <text evidence="2">The sequence shown here is derived from an EMBL/GenBank/DDBJ whole genome shotgun (WGS) entry which is preliminary data.</text>
</comment>
<keyword evidence="1" id="KW-0812">Transmembrane</keyword>